<dbReference type="Gene3D" id="3.30.1330.230">
    <property type="match status" value="2"/>
</dbReference>
<protein>
    <submittedName>
        <fullName evidence="2">YcaO-like family protein</fullName>
    </submittedName>
</protein>
<dbReference type="Pfam" id="PF02624">
    <property type="entry name" value="YcaO"/>
    <property type="match status" value="1"/>
</dbReference>
<reference evidence="3" key="1">
    <citation type="submission" date="2021-01" db="EMBL/GenBank/DDBJ databases">
        <title>Genome public.</title>
        <authorList>
            <person name="Liu C."/>
            <person name="Sun Q."/>
        </authorList>
    </citation>
    <scope>NUCLEOTIDE SEQUENCE [LARGE SCALE GENOMIC DNA]</scope>
    <source>
        <strain evidence="3">YIM B02556</strain>
    </source>
</reference>
<comment type="caution">
    <text evidence="2">The sequence shown here is derived from an EMBL/GenBank/DDBJ whole genome shotgun (WGS) entry which is preliminary data.</text>
</comment>
<gene>
    <name evidence="2" type="ORF">JHL17_00385</name>
</gene>
<evidence type="ECO:0000313" key="2">
    <source>
        <dbReference type="EMBL" id="MBK1835857.1"/>
    </source>
</evidence>
<dbReference type="Proteomes" id="UP000652760">
    <property type="component" value="Unassembled WGS sequence"/>
</dbReference>
<keyword evidence="3" id="KW-1185">Reference proteome</keyword>
<feature type="domain" description="YcaO" evidence="1">
    <location>
        <begin position="77"/>
        <end position="423"/>
    </location>
</feature>
<proteinExistence type="predicted"/>
<evidence type="ECO:0000313" key="3">
    <source>
        <dbReference type="Proteomes" id="UP000652760"/>
    </source>
</evidence>
<dbReference type="EMBL" id="JAENHM010000001">
    <property type="protein sequence ID" value="MBK1835857.1"/>
    <property type="molecule type" value="Genomic_DNA"/>
</dbReference>
<organism evidence="2 3">
    <name type="scientific">Azospirillum endophyticum</name>
    <dbReference type="NCBI Taxonomy" id="2800326"/>
    <lineage>
        <taxon>Bacteria</taxon>
        <taxon>Pseudomonadati</taxon>
        <taxon>Pseudomonadota</taxon>
        <taxon>Alphaproteobacteria</taxon>
        <taxon>Rhodospirillales</taxon>
        <taxon>Azospirillaceae</taxon>
        <taxon>Azospirillum</taxon>
    </lineage>
</organism>
<dbReference type="PANTHER" id="PTHR37809:SF1">
    <property type="entry name" value="RIBOSOMAL PROTEIN S12 METHYLTHIOTRANSFERASE ACCESSORY FACTOR YCAO"/>
    <property type="match status" value="1"/>
</dbReference>
<dbReference type="RefSeq" id="WP_200190072.1">
    <property type="nucleotide sequence ID" value="NZ_JAENHM010000001.1"/>
</dbReference>
<evidence type="ECO:0000259" key="1">
    <source>
        <dbReference type="PROSITE" id="PS51664"/>
    </source>
</evidence>
<sequence>MPFDLLDVRASISDAVKAHTVGTHRVMAPEQTLARVAPFLPIMGITRVANVTGLDGVGIPVVMVTRPNSRSISVSQGKGVTLAAAKASGVMESIESYHAERITLPLKFASFEELRWSHPVVDVDRLPRLSTGNFNPNSPILWIEGEDLLNGCPKWVPFEMVHLNFTVPMAPGQGAFLAGSNGLASGNHKVEAISHAVTELVERDATTLWRLQNATTQAATRIDLDSVDDPVCRSLIDRFDAAGVAVGVWETTSDVGLPAFLCRIAEHEELPQHSIRPATGMGCHVAREIALSRALTEAAQSRLTFIAGARDDMPRTEYERHLDPAHHARWKAMIVNGAGHRAFRDCPTSAAPTIEADLAHQLDRLRAVGIKEAVAVNLTKAEFGIPVIRVVVPGLEGADDSPDYLLGERGLRVLDAQAMEKAA</sequence>
<name>A0ABS1EXI2_9PROT</name>
<dbReference type="NCBIfam" id="TIGR00702">
    <property type="entry name" value="YcaO-type kinase domain"/>
    <property type="match status" value="1"/>
</dbReference>
<dbReference type="InterPro" id="IPR003776">
    <property type="entry name" value="YcaO-like_dom"/>
</dbReference>
<dbReference type="PROSITE" id="PS51664">
    <property type="entry name" value="YCAO"/>
    <property type="match status" value="1"/>
</dbReference>
<dbReference type="PANTHER" id="PTHR37809">
    <property type="entry name" value="RIBOSOMAL PROTEIN S12 METHYLTHIOTRANSFERASE ACCESSORY FACTOR YCAO"/>
    <property type="match status" value="1"/>
</dbReference>
<accession>A0ABS1EXI2</accession>